<feature type="domain" description="Ig-like" evidence="7">
    <location>
        <begin position="1741"/>
        <end position="1826"/>
    </location>
</feature>
<feature type="domain" description="SD-repeat containing protein B" evidence="6">
    <location>
        <begin position="1285"/>
        <end position="1405"/>
    </location>
</feature>
<dbReference type="Proteomes" id="UP000541352">
    <property type="component" value="Unassembled WGS sequence"/>
</dbReference>
<accession>A0A7W5ZPJ9</accession>
<dbReference type="InterPro" id="IPR051417">
    <property type="entry name" value="SDr/BOS_complex"/>
</dbReference>
<organism evidence="8 9">
    <name type="scientific">Runella defluvii</name>
    <dbReference type="NCBI Taxonomy" id="370973"/>
    <lineage>
        <taxon>Bacteria</taxon>
        <taxon>Pseudomonadati</taxon>
        <taxon>Bacteroidota</taxon>
        <taxon>Cytophagia</taxon>
        <taxon>Cytophagales</taxon>
        <taxon>Spirosomataceae</taxon>
        <taxon>Runella</taxon>
    </lineage>
</organism>
<evidence type="ECO:0000259" key="7">
    <source>
        <dbReference type="Pfam" id="PF19081"/>
    </source>
</evidence>
<feature type="domain" description="SD-repeat containing protein B" evidence="6">
    <location>
        <begin position="1411"/>
        <end position="1513"/>
    </location>
</feature>
<dbReference type="InterPro" id="IPR033764">
    <property type="entry name" value="Sdr_B"/>
</dbReference>
<evidence type="ECO:0000256" key="4">
    <source>
        <dbReference type="SAM" id="MobiDB-lite"/>
    </source>
</evidence>
<keyword evidence="2" id="KW-0964">Secreted</keyword>
<reference evidence="8 9" key="1">
    <citation type="submission" date="2020-08" db="EMBL/GenBank/DDBJ databases">
        <title>Genomic Encyclopedia of Type Strains, Phase IV (KMG-IV): sequencing the most valuable type-strain genomes for metagenomic binning, comparative biology and taxonomic classification.</title>
        <authorList>
            <person name="Goeker M."/>
        </authorList>
    </citation>
    <scope>NUCLEOTIDE SEQUENCE [LARGE SCALE GENOMIC DNA]</scope>
    <source>
        <strain evidence="8 9">DSM 17976</strain>
    </source>
</reference>
<gene>
    <name evidence="8" type="ORF">FHS57_003373</name>
</gene>
<dbReference type="Pfam" id="PF17210">
    <property type="entry name" value="SdrD_B"/>
    <property type="match status" value="5"/>
</dbReference>
<evidence type="ECO:0000313" key="8">
    <source>
        <dbReference type="EMBL" id="MBB3839367.1"/>
    </source>
</evidence>
<dbReference type="NCBIfam" id="TIGR01451">
    <property type="entry name" value="B_ant_repeat"/>
    <property type="match status" value="1"/>
</dbReference>
<keyword evidence="9" id="KW-1185">Reference proteome</keyword>
<keyword evidence="3" id="KW-0732">Signal</keyword>
<feature type="region of interest" description="Disordered" evidence="4">
    <location>
        <begin position="1359"/>
        <end position="1380"/>
    </location>
</feature>
<dbReference type="Pfam" id="PF01345">
    <property type="entry name" value="DUF11"/>
    <property type="match status" value="1"/>
</dbReference>
<dbReference type="PANTHER" id="PTHR23303">
    <property type="entry name" value="CARBOXYPEPTIDASE REGULATORY REGION-CONTAINING"/>
    <property type="match status" value="1"/>
</dbReference>
<feature type="domain" description="DUF11" evidence="5">
    <location>
        <begin position="1834"/>
        <end position="1951"/>
    </location>
</feature>
<protein>
    <submittedName>
        <fullName evidence="8">Putative repeat protein (TIGR01451 family)</fullName>
    </submittedName>
</protein>
<dbReference type="EMBL" id="JACIBY010000006">
    <property type="protein sequence ID" value="MBB3839367.1"/>
    <property type="molecule type" value="Genomic_DNA"/>
</dbReference>
<evidence type="ECO:0000256" key="1">
    <source>
        <dbReference type="ARBA" id="ARBA00004613"/>
    </source>
</evidence>
<dbReference type="InterPro" id="IPR044023">
    <property type="entry name" value="Ig_7"/>
</dbReference>
<proteinExistence type="predicted"/>
<feature type="domain" description="SD-repeat containing protein B" evidence="6">
    <location>
        <begin position="750"/>
        <end position="809"/>
    </location>
</feature>
<dbReference type="PANTHER" id="PTHR23303:SF15">
    <property type="entry name" value="COLOSSIN-A"/>
    <property type="match status" value="1"/>
</dbReference>
<dbReference type="Gene3D" id="2.60.40.10">
    <property type="entry name" value="Immunoglobulins"/>
    <property type="match status" value="6"/>
</dbReference>
<evidence type="ECO:0000259" key="6">
    <source>
        <dbReference type="Pfam" id="PF17210"/>
    </source>
</evidence>
<dbReference type="SUPFAM" id="SSF117074">
    <property type="entry name" value="Hypothetical protein PA1324"/>
    <property type="match status" value="5"/>
</dbReference>
<dbReference type="InterPro" id="IPR001434">
    <property type="entry name" value="OmcB-like_DUF11"/>
</dbReference>
<evidence type="ECO:0000256" key="3">
    <source>
        <dbReference type="ARBA" id="ARBA00022729"/>
    </source>
</evidence>
<evidence type="ECO:0000256" key="2">
    <source>
        <dbReference type="ARBA" id="ARBA00022525"/>
    </source>
</evidence>
<dbReference type="Pfam" id="PF19081">
    <property type="entry name" value="Ig_7"/>
    <property type="match status" value="1"/>
</dbReference>
<comment type="caution">
    <text evidence="8">The sequence shown here is derived from an EMBL/GenBank/DDBJ whole genome shotgun (WGS) entry which is preliminary data.</text>
</comment>
<evidence type="ECO:0000313" key="9">
    <source>
        <dbReference type="Proteomes" id="UP000541352"/>
    </source>
</evidence>
<name>A0A7W5ZPJ9_9BACT</name>
<comment type="subcellular location">
    <subcellularLocation>
        <location evidence="1">Secreted</location>
    </subcellularLocation>
</comment>
<dbReference type="InterPro" id="IPR013783">
    <property type="entry name" value="Ig-like_fold"/>
</dbReference>
<feature type="domain" description="SD-repeat containing protein B" evidence="6">
    <location>
        <begin position="1535"/>
        <end position="1655"/>
    </location>
</feature>
<sequence>MKFLLRIYRGEYANRLFSFWLQLMAIIGMFLWSSPEAQAQCSVTIRKVTVSGCYLVGSQSKATVSVEVGWANAPSGGVITVTTGSQTRTITPGNITVSYPQANNSSPLSGTQTIVSPQVVAFEVDANGSTNNTITARFSATCTTSTTFNAPAACPTAACSGNNVGGMIFKDFNDNGIKEAGETAGVSGVGVKAIACDGTVYNTTTDGYGFYSLPVPANKYPVRVEFSNVPSIYKLGVNGTNSRTSVQFVNAPSCNVHLGLVNPIEFCSDNNLRVFVPCFTYGDPLQTSGATAANLSANADALVSIPYGVSSSTFQGEQMITKAGNIGTVWGLAYNKYNKKLFLSAVLKRHAGLGPLGLGGLYVMNYTNSASPTVSNFINVSTIGIPVGTIASNSARGLQADKTQPSRDTQAFAAIGKVGIGDMDVSDDGNKLWLTNLNDKKLYSIDITQYNQDGTTLPTSSNVTEFTVPVTCTGGEYRPWAVKAYNGKVYVGGVCDASTSSKTNLRASVYELDGTTFTQIFDFPLTYPKGYPAAANTSITGWFPWTDTFSDLLEGTVLRHPVPIFSDIEFDVDGSMVLAFGDRTGLQGGDANYRPDNTSTTLYETNSQAGDILRAFYANGTFVLENNAKAGPNVGYGPNNSQGPGFGEFYNDNWIQDGNPNRIWHAEQIMGALALKPGSGEVVVTTIDPVDQQPYAGGVRYMNNTTGLVTGSYAVYVTRLPGNFQVPGTFAKATGLGDIELSCDNLDIIEIGNRVWLDTNKDGIQDACEKGLKDVNVTLYKGTTKIATTKTDANGEYYFSRKSKLTTGTWSATGADTTLLPLTAYRLVFGTSGQITNSNDTLKVAGIGKFLLTTKDATTGTGNDHNDSDAAKANVAGEGGSFPVITLTTGVAATTDHTFDAGFYCVEPYNYKATVTQATCTGITANSNAKIELTDVKCADKYAFSKNSGGKFTGAAYASATALTGTTITLNNLANPATAAGDTFYVRLYNGLCCYKDTTIILPFKDCSCIKPVVTATPKNQVICQGGTIVSYTAVTLPSAGITYRWYGPLTDTTGTLGTAISGQTNASFTPAGGFTGRRYYAVIATGVAAICSDTAFVSLTINVRPVANATAKQQTICVGDLPAAFTATPSTGVSYRWYGALSDTTGSLGTAISGATNASFTPSGSAITTVGTKYYAVIVTNTQTSCADTAFVRLIVNKKPTAGADSTGTNAICNTVGTINLPDAASGETWVQLGTTPKTVTITPQTGVVTGMTDLGVYRFILRNAQTGCADTVAVEVKNCQKGSIGDYVWKDLNDNGIQDLGEPGVKGVIVQLLNSTTSAVLATDTTDASGLYGFNGLETGSYKVKIVITSLPDSCTISSKQNQGSDDAKDSDFSPTTGESQVVEINTLGTGLQKDNPTIDAGLFTPKGSIGDYVWKDQNDNGVQDSGEPAVAGVIVQLLQGTTVLATDTTDANGLYLFPNLLSGTYQVKIVTSSLPAGCVISTKKDLGGDDTKDSDFDPTTGLSQLVTINAFGTGIAKDNPTVDGALFSPKGSIGDFVWKDLNDNGVQDSGEPGVKGVIVQLLNATTSAVLATDTTNANGLYLFSDLSSGNYQVKIVVTSLPDSCTISTKQNLGGDDTKDSDFSPTTGLSQVVTIDALGTGTAKDNLTIDAGLVVPCITTSFTLTGAPVCSADVQTYSLTFSVTGKNGAIKVDKGVLSGNNPYTVTGIPSGASVRIVDTLSAICVQDTIITGPNCNCNPPVPILLAPSLTVCKGDTFPTLKATVVGLATVEWFSQQTGGTALATGLNYKPSGVVTANTVFYAQARSTDPTCPTAVSTSRVPATINAQDCEIDLALKKLINKKVVQIGDTLTYTIKVWNESANNASGVSVTDSIATSVQFIAGSFVSSRGTASITGSVITWNIGNIAASGDTVTLTYRIKAIQEGIHYNTAQICAANEGDVDSTPCNNNEEEDDIDRQCFTVPIKLCPTEQIEVSIPAKYTNVQWFKDGGTTPVASGNSVLLKDVGSYTFTATNNTCPAEGCCPIIIVPGENCCPVDLCIPFTIKQTKKAGKKL</sequence>
<dbReference type="InterPro" id="IPR047589">
    <property type="entry name" value="DUF11_rpt"/>
</dbReference>
<feature type="domain" description="SD-repeat containing protein B" evidence="6">
    <location>
        <begin position="163"/>
        <end position="225"/>
    </location>
</feature>
<dbReference type="GO" id="GO:0005576">
    <property type="term" value="C:extracellular region"/>
    <property type="evidence" value="ECO:0007669"/>
    <property type="project" value="UniProtKB-SubCell"/>
</dbReference>
<dbReference type="RefSeq" id="WP_183975557.1">
    <property type="nucleotide sequence ID" value="NZ_JACIBY010000006.1"/>
</dbReference>
<evidence type="ECO:0000259" key="5">
    <source>
        <dbReference type="Pfam" id="PF01345"/>
    </source>
</evidence>